<sequence>MLFRMGQVELEDTPLNRDAATEEVFRARADALLASAADPRKPTLVAKPREDRPIIDVAKLPPPQKPATQWADEPRALPTDPAMPDLPALPIVAKQTTVAEQQPLPASTKPAKKAPKELLLSEFDRETDNLIANHQDQWEDDTASDVRVLVRIFHGILEEHGVTHSGEITQEHIAALRQHFNHILPNYGRSPRLRALSPGELRAESLKRADEGRGQIAAGKTWAGRSQADVRPTVFQRASKRIGTKRSRESRLSLG</sequence>
<dbReference type="AlphaFoldDB" id="A0A3Q8XS85"/>
<keyword evidence="3" id="KW-1185">Reference proteome</keyword>
<reference evidence="2 3" key="1">
    <citation type="submission" date="2018-09" db="EMBL/GenBank/DDBJ databases">
        <title>Marinorhizobium profundi gen. nov., sp. nov., isolated from a deep-sea sediment sample from the New Britain Trench and proposal of Marinorhizobiaceae fam. nov. in the order Rhizobiales of the class Alphaproteobacteria.</title>
        <authorList>
            <person name="Cao J."/>
        </authorList>
    </citation>
    <scope>NUCLEOTIDE SEQUENCE [LARGE SCALE GENOMIC DNA]</scope>
    <source>
        <strain evidence="2 3">WS11</strain>
    </source>
</reference>
<evidence type="ECO:0000313" key="2">
    <source>
        <dbReference type="EMBL" id="AZN72869.1"/>
    </source>
</evidence>
<feature type="compositionally biased region" description="Basic and acidic residues" evidence="1">
    <location>
        <begin position="246"/>
        <end position="255"/>
    </location>
</feature>
<protein>
    <submittedName>
        <fullName evidence="2">Uncharacterized protein</fullName>
    </submittedName>
</protein>
<organism evidence="2 3">
    <name type="scientific">Georhizobium profundi</name>
    <dbReference type="NCBI Taxonomy" id="2341112"/>
    <lineage>
        <taxon>Bacteria</taxon>
        <taxon>Pseudomonadati</taxon>
        <taxon>Pseudomonadota</taxon>
        <taxon>Alphaproteobacteria</taxon>
        <taxon>Hyphomicrobiales</taxon>
        <taxon>Rhizobiaceae</taxon>
        <taxon>Georhizobium</taxon>
    </lineage>
</organism>
<dbReference type="Proteomes" id="UP000268192">
    <property type="component" value="Chromosome"/>
</dbReference>
<feature type="region of interest" description="Disordered" evidence="1">
    <location>
        <begin position="217"/>
        <end position="255"/>
    </location>
</feature>
<accession>A0A3Q8XS85</accession>
<gene>
    <name evidence="2" type="ORF">D5400_17710</name>
</gene>
<name>A0A3Q8XS85_9HYPH</name>
<dbReference type="EMBL" id="CP032509">
    <property type="protein sequence ID" value="AZN72869.1"/>
    <property type="molecule type" value="Genomic_DNA"/>
</dbReference>
<evidence type="ECO:0000313" key="3">
    <source>
        <dbReference type="Proteomes" id="UP000268192"/>
    </source>
</evidence>
<evidence type="ECO:0000256" key="1">
    <source>
        <dbReference type="SAM" id="MobiDB-lite"/>
    </source>
</evidence>
<dbReference type="KEGG" id="abaw:D5400_17710"/>
<proteinExistence type="predicted"/>
<feature type="region of interest" description="Disordered" evidence="1">
    <location>
        <begin position="47"/>
        <end position="71"/>
    </location>
</feature>